<evidence type="ECO:0000313" key="4">
    <source>
        <dbReference type="Proteomes" id="UP000006755"/>
    </source>
</evidence>
<name>K2JRF4_9GAMM</name>
<protein>
    <submittedName>
        <fullName evidence="3">MSHA biogenesis protein MshO</fullName>
    </submittedName>
</protein>
<dbReference type="RefSeq" id="WP_008486661.1">
    <property type="nucleotide sequence ID" value="NZ_AMRI01000038.1"/>
</dbReference>
<dbReference type="NCBIfam" id="TIGR02532">
    <property type="entry name" value="IV_pilin_GFxxxE"/>
    <property type="match status" value="1"/>
</dbReference>
<keyword evidence="2" id="KW-0812">Transmembrane</keyword>
<dbReference type="AlphaFoldDB" id="K2JRF4"/>
<gene>
    <name evidence="3" type="ORF">B3C1_18246</name>
</gene>
<dbReference type="Proteomes" id="UP000006755">
    <property type="component" value="Unassembled WGS sequence"/>
</dbReference>
<evidence type="ECO:0000256" key="2">
    <source>
        <dbReference type="SAM" id="Phobius"/>
    </source>
</evidence>
<comment type="subcellular location">
    <subcellularLocation>
        <location evidence="1">Membrane</location>
        <topology evidence="1">Single-pass membrane protein</topology>
    </subcellularLocation>
</comment>
<organism evidence="3 4">
    <name type="scientific">Gallaecimonas xiamenensis 3-C-1</name>
    <dbReference type="NCBI Taxonomy" id="745411"/>
    <lineage>
        <taxon>Bacteria</taxon>
        <taxon>Pseudomonadati</taxon>
        <taxon>Pseudomonadota</taxon>
        <taxon>Gammaproteobacteria</taxon>
        <taxon>Enterobacterales</taxon>
        <taxon>Gallaecimonadaceae</taxon>
        <taxon>Gallaecimonas</taxon>
    </lineage>
</organism>
<dbReference type="GO" id="GO:0016020">
    <property type="term" value="C:membrane"/>
    <property type="evidence" value="ECO:0007669"/>
    <property type="project" value="UniProtKB-SubCell"/>
</dbReference>
<feature type="transmembrane region" description="Helical" evidence="2">
    <location>
        <begin position="7"/>
        <end position="30"/>
    </location>
</feature>
<keyword evidence="2" id="KW-0472">Membrane</keyword>
<dbReference type="Pfam" id="PF07963">
    <property type="entry name" value="N_methyl"/>
    <property type="match status" value="1"/>
</dbReference>
<dbReference type="InterPro" id="IPR012902">
    <property type="entry name" value="N_methyl_site"/>
</dbReference>
<sequence length="269" mass="28811">MNKAKGFTLLELVAVILLMGIIGLGAYGYLRFGSQVYVDSTAREQVLNQGRFLVERLSRELRNAVPNSIRVSADGDCLEFVPMAGAMQYLDAPVRPASGSQLRALSTLAAPYWNQGLYGSQVWVIINPTQPAQLYGAPGNDQRLAALASIDAEADGTLLLTLAASSRFSKDSPSRRLYLGAAPVSYCRQGQAVYRFGGYGFQASQPLPGGGLAGGALMAEGVQSGVGPLFRYDAPVLQRNAVVHLLLPFSTLSQDAMFFNLEVHIPNVP</sequence>
<keyword evidence="4" id="KW-1185">Reference proteome</keyword>
<evidence type="ECO:0000313" key="3">
    <source>
        <dbReference type="EMBL" id="EKE67730.1"/>
    </source>
</evidence>
<reference evidence="3 4" key="1">
    <citation type="journal article" date="2012" name="J. Bacteriol.">
        <title>Genome Sequence of Gallaecimonas xiamenensis Type Strain 3-C-1.</title>
        <authorList>
            <person name="Lai Q."/>
            <person name="Wang L."/>
            <person name="Wang W."/>
            <person name="Shao Z."/>
        </authorList>
    </citation>
    <scope>NUCLEOTIDE SEQUENCE [LARGE SCALE GENOMIC DNA]</scope>
    <source>
        <strain evidence="3 4">3-C-1</strain>
    </source>
</reference>
<comment type="caution">
    <text evidence="3">The sequence shown here is derived from an EMBL/GenBank/DDBJ whole genome shotgun (WGS) entry which is preliminary data.</text>
</comment>
<dbReference type="eggNOG" id="COG4968">
    <property type="taxonomic scope" value="Bacteria"/>
</dbReference>
<accession>K2JRF4</accession>
<evidence type="ECO:0000256" key="1">
    <source>
        <dbReference type="ARBA" id="ARBA00004167"/>
    </source>
</evidence>
<keyword evidence="2" id="KW-1133">Transmembrane helix</keyword>
<dbReference type="STRING" id="745411.B3C1_18246"/>
<dbReference type="PROSITE" id="PS00409">
    <property type="entry name" value="PROKAR_NTER_METHYL"/>
    <property type="match status" value="1"/>
</dbReference>
<dbReference type="EMBL" id="AMRI01000038">
    <property type="protein sequence ID" value="EKE67730.1"/>
    <property type="molecule type" value="Genomic_DNA"/>
</dbReference>
<proteinExistence type="predicted"/>